<gene>
    <name evidence="1" type="ORF">PGIGA_G00209780</name>
</gene>
<comment type="caution">
    <text evidence="1">The sequence shown here is derived from an EMBL/GenBank/DDBJ whole genome shotgun (WGS) entry which is preliminary data.</text>
</comment>
<accession>A0ACC5WG28</accession>
<proteinExistence type="predicted"/>
<organism evidence="1 2">
    <name type="scientific">Pangasianodon gigas</name>
    <name type="common">Mekong giant catfish</name>
    <name type="synonym">Pangasius gigas</name>
    <dbReference type="NCBI Taxonomy" id="30993"/>
    <lineage>
        <taxon>Eukaryota</taxon>
        <taxon>Metazoa</taxon>
        <taxon>Chordata</taxon>
        <taxon>Craniata</taxon>
        <taxon>Vertebrata</taxon>
        <taxon>Euteleostomi</taxon>
        <taxon>Actinopterygii</taxon>
        <taxon>Neopterygii</taxon>
        <taxon>Teleostei</taxon>
        <taxon>Ostariophysi</taxon>
        <taxon>Siluriformes</taxon>
        <taxon>Pangasiidae</taxon>
        <taxon>Pangasianodon</taxon>
    </lineage>
</organism>
<reference evidence="1 2" key="1">
    <citation type="journal article" date="2022" name="bioRxiv">
        <title>An ancient truncated duplication of the anti-Mullerian hormone receptor type 2 gene is a potential conserved master sex determinant in the Pangasiidae catfish family.</title>
        <authorList>
            <person name="Wen M."/>
            <person name="Pan Q."/>
            <person name="Jouanno E."/>
            <person name="Montfort J."/>
            <person name="Zahm M."/>
            <person name="Cabau C."/>
            <person name="Klopp C."/>
            <person name="Iampietro C."/>
            <person name="Roques C."/>
            <person name="Bouchez O."/>
            <person name="Castinel A."/>
            <person name="Donnadieu C."/>
            <person name="Parrinello H."/>
            <person name="Poncet C."/>
            <person name="Belmonte E."/>
            <person name="Gautier V."/>
            <person name="Avarre J.-C."/>
            <person name="Dugue R."/>
            <person name="Gustiano R."/>
            <person name="Ha T.T.T."/>
            <person name="Campet M."/>
            <person name="Sriphairoj K."/>
            <person name="Ribolli J."/>
            <person name="de Almeida F.L."/>
            <person name="Desvignes T."/>
            <person name="Postlethwait J.H."/>
            <person name="Bucao C.F."/>
            <person name="Robinson-Rechavi M."/>
            <person name="Bobe J."/>
            <person name="Herpin A."/>
            <person name="Guiguen Y."/>
        </authorList>
    </citation>
    <scope>NUCLEOTIDE SEQUENCE [LARGE SCALE GENOMIC DNA]</scope>
    <source>
        <strain evidence="1">YG-Dec2019</strain>
    </source>
</reference>
<evidence type="ECO:0000313" key="1">
    <source>
        <dbReference type="EMBL" id="MCI4377984.1"/>
    </source>
</evidence>
<protein>
    <submittedName>
        <fullName evidence="1">Uncharacterized protein</fullName>
    </submittedName>
</protein>
<name>A0ACC5WG28_PANGG</name>
<sequence length="75" mass="8510">MWQYLRLVCDRNEKTHGRDAHGECRARARSRAVSARDDLSGGFRVISISIIIIIIFIIISTSTRMIILPGTKPKK</sequence>
<evidence type="ECO:0000313" key="2">
    <source>
        <dbReference type="Proteomes" id="UP000829447"/>
    </source>
</evidence>
<dbReference type="Proteomes" id="UP000829447">
    <property type="component" value="Linkage Group LG5"/>
</dbReference>
<keyword evidence="2" id="KW-1185">Reference proteome</keyword>
<dbReference type="EMBL" id="CM040458">
    <property type="protein sequence ID" value="MCI4377984.1"/>
    <property type="molecule type" value="Genomic_DNA"/>
</dbReference>